<evidence type="ECO:0000259" key="9">
    <source>
        <dbReference type="Pfam" id="PF03725"/>
    </source>
</evidence>
<dbReference type="GO" id="GO:0000467">
    <property type="term" value="P:exonucleolytic trimming to generate mature 3'-end of 5.8S rRNA from tricistronic rRNA transcript (SSU-rRNA, 5.8S rRNA, LSU-rRNA)"/>
    <property type="evidence" value="ECO:0007669"/>
    <property type="project" value="TreeGrafter"/>
</dbReference>
<dbReference type="InterPro" id="IPR050590">
    <property type="entry name" value="Exosome_comp_Rrp42_subfam"/>
</dbReference>
<sequence>MVRVWSSQSPAAYEEAQKIGAFRASPEHSESEDFCNPDSYSFMARELEKRVGPCPPEVVDTWKQRGGSGTPSPVWVWLQYNSREKPAYEPDASCCGRRSVCIEAEISRGDVLGSQFGAFHHVLNDWMLAVTEKEDDELTKLKDTEPERWRALKVQSWQHIFDLDWRGEEYSLRRAENAQIQGVLWQLPIAAVQHARRIIEIGQSRGTEGAEVDYSGVTVGEDVQLRAEWISARGYDPPLHLRVTVTSLTSSGLAEALGVREGWTVACILTAVDDEDPLPLLAKQDGIHVSGKIYPKKQPPPAAELLKQLQGLRGVQVLFEGLRESDSSDSDSGQEVYDESQQIPEIPQSASSSNSVRRVKACENDGWQLQLSVLVGLHSVVLTICQADPMQPLHRISESQRQFLLDGVQQGLRCDGRGLYDYRRVTFELGVVPTATSSARLRAGETELLVSVKCDVVRPSRLRPDAGNFQVLVECAPSVSVALAESSSAEDWGKRLSVLLETLCASDSIIDRKALCLLSGVFAWEVHVDVLVLSSGGNLLDSISLALCAVLSETALPKVEVTEALEEGEDVHLKVDDRPEAGLRFPLRKLPLCVTVAQIQDMFLLDVTSDEEVCADAMLCVVVDGKTGDVIGMQKPGSRPL</sequence>
<comment type="caution">
    <text evidence="10">The sequence shown here is derived from an EMBL/GenBank/DDBJ whole genome shotgun (WGS) entry which is preliminary data.</text>
</comment>
<dbReference type="GO" id="GO:0071038">
    <property type="term" value="P:TRAMP-dependent tRNA surveillance pathway"/>
    <property type="evidence" value="ECO:0007669"/>
    <property type="project" value="TreeGrafter"/>
</dbReference>
<evidence type="ECO:0000256" key="6">
    <source>
        <dbReference type="ARBA" id="ARBA00042523"/>
    </source>
</evidence>
<comment type="subcellular location">
    <subcellularLocation>
        <location evidence="1">Cytoplasm</location>
    </subcellularLocation>
    <subcellularLocation>
        <location evidence="2">Nucleus</location>
        <location evidence="2">Nucleolus</location>
    </subcellularLocation>
</comment>
<dbReference type="GO" id="GO:0035925">
    <property type="term" value="F:mRNA 3'-UTR AU-rich region binding"/>
    <property type="evidence" value="ECO:0007669"/>
    <property type="project" value="TreeGrafter"/>
</dbReference>
<evidence type="ECO:0000259" key="8">
    <source>
        <dbReference type="Pfam" id="PF01138"/>
    </source>
</evidence>
<feature type="domain" description="Exoribonuclease phosphorolytic" evidence="8">
    <location>
        <begin position="422"/>
        <end position="557"/>
    </location>
</feature>
<accession>A0A1Q9EXQ0</accession>
<evidence type="ECO:0000256" key="1">
    <source>
        <dbReference type="ARBA" id="ARBA00004496"/>
    </source>
</evidence>
<dbReference type="InterPro" id="IPR024211">
    <property type="entry name" value="DUF3841"/>
</dbReference>
<dbReference type="AlphaFoldDB" id="A0A1Q9EXQ0"/>
<evidence type="ECO:0000313" key="10">
    <source>
        <dbReference type="EMBL" id="OLQ12189.1"/>
    </source>
</evidence>
<evidence type="ECO:0000256" key="4">
    <source>
        <dbReference type="ARBA" id="ARBA00022490"/>
    </source>
</evidence>
<dbReference type="Proteomes" id="UP000186817">
    <property type="component" value="Unassembled WGS sequence"/>
</dbReference>
<dbReference type="GO" id="GO:0071028">
    <property type="term" value="P:nuclear mRNA surveillance"/>
    <property type="evidence" value="ECO:0007669"/>
    <property type="project" value="TreeGrafter"/>
</dbReference>
<feature type="compositionally biased region" description="Polar residues" evidence="7">
    <location>
        <begin position="339"/>
        <end position="355"/>
    </location>
</feature>
<dbReference type="InterPro" id="IPR001247">
    <property type="entry name" value="ExoRNase_PH_dom1"/>
</dbReference>
<dbReference type="GO" id="GO:0000177">
    <property type="term" value="C:cytoplasmic exosome (RNase complex)"/>
    <property type="evidence" value="ECO:0007669"/>
    <property type="project" value="TreeGrafter"/>
</dbReference>
<dbReference type="EMBL" id="LSRX01000047">
    <property type="protein sequence ID" value="OLQ12189.1"/>
    <property type="molecule type" value="Genomic_DNA"/>
</dbReference>
<feature type="region of interest" description="Disordered" evidence="7">
    <location>
        <begin position="324"/>
        <end position="355"/>
    </location>
</feature>
<dbReference type="Pfam" id="PF01138">
    <property type="entry name" value="RNase_PH"/>
    <property type="match status" value="1"/>
</dbReference>
<protein>
    <recommendedName>
        <fullName evidence="6">Ribosomal RNA-processing protein 42</fullName>
    </recommendedName>
</protein>
<dbReference type="InterPro" id="IPR036345">
    <property type="entry name" value="ExoRNase_PH_dom2_sf"/>
</dbReference>
<dbReference type="SUPFAM" id="SSF55666">
    <property type="entry name" value="Ribonuclease PH domain 2-like"/>
    <property type="match status" value="1"/>
</dbReference>
<name>A0A1Q9EXQ0_SYMMI</name>
<dbReference type="PANTHER" id="PTHR11097">
    <property type="entry name" value="EXOSOME COMPLEX EXONUCLEASE RIBOSOMAL RNA PROCESSING PROTEIN"/>
    <property type="match status" value="1"/>
</dbReference>
<dbReference type="PANTHER" id="PTHR11097:SF8">
    <property type="entry name" value="EXOSOME COMPLEX COMPONENT RRP42"/>
    <property type="match status" value="1"/>
</dbReference>
<comment type="similarity">
    <text evidence="3">Belongs to the RNase PH family.</text>
</comment>
<dbReference type="GO" id="GO:0000176">
    <property type="term" value="C:nuclear exosome (RNase complex)"/>
    <property type="evidence" value="ECO:0007669"/>
    <property type="project" value="TreeGrafter"/>
</dbReference>
<dbReference type="OrthoDB" id="408590at2759"/>
<keyword evidence="5" id="KW-0271">Exosome</keyword>
<organism evidence="10 11">
    <name type="scientific">Symbiodinium microadriaticum</name>
    <name type="common">Dinoflagellate</name>
    <name type="synonym">Zooxanthella microadriatica</name>
    <dbReference type="NCBI Taxonomy" id="2951"/>
    <lineage>
        <taxon>Eukaryota</taxon>
        <taxon>Sar</taxon>
        <taxon>Alveolata</taxon>
        <taxon>Dinophyceae</taxon>
        <taxon>Suessiales</taxon>
        <taxon>Symbiodiniaceae</taxon>
        <taxon>Symbiodinium</taxon>
    </lineage>
</organism>
<keyword evidence="11" id="KW-1185">Reference proteome</keyword>
<evidence type="ECO:0000313" key="11">
    <source>
        <dbReference type="Proteomes" id="UP000186817"/>
    </source>
</evidence>
<proteinExistence type="inferred from homology"/>
<dbReference type="Pfam" id="PF03725">
    <property type="entry name" value="RNase_PH_C"/>
    <property type="match status" value="1"/>
</dbReference>
<dbReference type="GO" id="GO:0005730">
    <property type="term" value="C:nucleolus"/>
    <property type="evidence" value="ECO:0007669"/>
    <property type="project" value="UniProtKB-SubCell"/>
</dbReference>
<dbReference type="CDD" id="cd11367">
    <property type="entry name" value="RNase_PH_RRP42"/>
    <property type="match status" value="1"/>
</dbReference>
<dbReference type="GO" id="GO:0034475">
    <property type="term" value="P:U4 snRNA 3'-end processing"/>
    <property type="evidence" value="ECO:0007669"/>
    <property type="project" value="TreeGrafter"/>
</dbReference>
<gene>
    <name evidence="10" type="primary">EXOSC7</name>
    <name evidence="10" type="ORF">AK812_SmicGene3870</name>
</gene>
<dbReference type="GO" id="GO:0071035">
    <property type="term" value="P:nuclear polyadenylation-dependent rRNA catabolic process"/>
    <property type="evidence" value="ECO:0007669"/>
    <property type="project" value="TreeGrafter"/>
</dbReference>
<dbReference type="Pfam" id="PF12952">
    <property type="entry name" value="DUF3841"/>
    <property type="match status" value="1"/>
</dbReference>
<dbReference type="SUPFAM" id="SSF54211">
    <property type="entry name" value="Ribosomal protein S5 domain 2-like"/>
    <property type="match status" value="1"/>
</dbReference>
<reference evidence="10 11" key="1">
    <citation type="submission" date="2016-02" db="EMBL/GenBank/DDBJ databases">
        <title>Genome analysis of coral dinoflagellate symbionts highlights evolutionary adaptations to a symbiotic lifestyle.</title>
        <authorList>
            <person name="Aranda M."/>
            <person name="Li Y."/>
            <person name="Liew Y.J."/>
            <person name="Baumgarten S."/>
            <person name="Simakov O."/>
            <person name="Wilson M."/>
            <person name="Piel J."/>
            <person name="Ashoor H."/>
            <person name="Bougouffa S."/>
            <person name="Bajic V.B."/>
            <person name="Ryu T."/>
            <person name="Ravasi T."/>
            <person name="Bayer T."/>
            <person name="Micklem G."/>
            <person name="Kim H."/>
            <person name="Bhak J."/>
            <person name="Lajeunesse T.C."/>
            <person name="Voolstra C.R."/>
        </authorList>
    </citation>
    <scope>NUCLEOTIDE SEQUENCE [LARGE SCALE GENOMIC DNA]</scope>
    <source>
        <strain evidence="10 11">CCMP2467</strain>
    </source>
</reference>
<evidence type="ECO:0000256" key="7">
    <source>
        <dbReference type="SAM" id="MobiDB-lite"/>
    </source>
</evidence>
<evidence type="ECO:0000256" key="2">
    <source>
        <dbReference type="ARBA" id="ARBA00004604"/>
    </source>
</evidence>
<dbReference type="Gene3D" id="3.30.230.70">
    <property type="entry name" value="GHMP Kinase, N-terminal domain"/>
    <property type="match status" value="1"/>
</dbReference>
<dbReference type="InterPro" id="IPR020568">
    <property type="entry name" value="Ribosomal_Su5_D2-typ_SF"/>
</dbReference>
<dbReference type="GO" id="GO:0016075">
    <property type="term" value="P:rRNA catabolic process"/>
    <property type="evidence" value="ECO:0007669"/>
    <property type="project" value="TreeGrafter"/>
</dbReference>
<evidence type="ECO:0000256" key="5">
    <source>
        <dbReference type="ARBA" id="ARBA00022835"/>
    </source>
</evidence>
<dbReference type="GO" id="GO:0034476">
    <property type="term" value="P:U5 snRNA 3'-end processing"/>
    <property type="evidence" value="ECO:0007669"/>
    <property type="project" value="TreeGrafter"/>
</dbReference>
<evidence type="ECO:0000256" key="3">
    <source>
        <dbReference type="ARBA" id="ARBA00006678"/>
    </source>
</evidence>
<dbReference type="InterPro" id="IPR015847">
    <property type="entry name" value="ExoRNase_PH_dom2"/>
</dbReference>
<dbReference type="GO" id="GO:0034473">
    <property type="term" value="P:U1 snRNA 3'-end processing"/>
    <property type="evidence" value="ECO:0007669"/>
    <property type="project" value="TreeGrafter"/>
</dbReference>
<feature type="domain" description="Exoribonuclease phosphorolytic" evidence="9">
    <location>
        <begin position="590"/>
        <end position="639"/>
    </location>
</feature>
<dbReference type="InterPro" id="IPR027408">
    <property type="entry name" value="PNPase/RNase_PH_dom_sf"/>
</dbReference>
<keyword evidence="4" id="KW-0963">Cytoplasm</keyword>